<dbReference type="EMBL" id="SHAH01000004">
    <property type="protein sequence ID" value="RZO78179.1"/>
    <property type="molecule type" value="Genomic_DNA"/>
</dbReference>
<reference evidence="1 2" key="1">
    <citation type="submission" date="2019-02" db="EMBL/GenBank/DDBJ databases">
        <title>Prokaryotic population dynamics and viral predation in marine succession experiment using metagenomics: the confinement effect.</title>
        <authorList>
            <person name="Haro-Moreno J.M."/>
            <person name="Rodriguez-Valera F."/>
            <person name="Lopez-Perez M."/>
        </authorList>
    </citation>
    <scope>NUCLEOTIDE SEQUENCE [LARGE SCALE GENOMIC DNA]</scope>
    <source>
        <strain evidence="1">MED-G158</strain>
    </source>
</reference>
<dbReference type="AlphaFoldDB" id="A0A520S6Z4"/>
<comment type="caution">
    <text evidence="1">The sequence shown here is derived from an EMBL/GenBank/DDBJ whole genome shotgun (WGS) entry which is preliminary data.</text>
</comment>
<organism evidence="1 2">
    <name type="scientific">OM182 bacterium</name>
    <dbReference type="NCBI Taxonomy" id="2510334"/>
    <lineage>
        <taxon>Bacteria</taxon>
        <taxon>Pseudomonadati</taxon>
        <taxon>Pseudomonadota</taxon>
        <taxon>Gammaproteobacteria</taxon>
        <taxon>OMG group</taxon>
        <taxon>OM182 clade</taxon>
    </lineage>
</organism>
<protein>
    <recommendedName>
        <fullName evidence="3">ABC-type transport auxiliary lipoprotein component domain-containing protein</fullName>
    </recommendedName>
</protein>
<name>A0A520S6Z4_9GAMM</name>
<proteinExistence type="predicted"/>
<evidence type="ECO:0008006" key="3">
    <source>
        <dbReference type="Google" id="ProtNLM"/>
    </source>
</evidence>
<sequence>MTFNRSSLANHESSEQTVSNVYSNMRKQQTIVRRLLTRAGLFLSVLLLESCGVSNVTIEGSFPTPNISKLPLTVAVYYDDALREFAYLEYSETGAEEFNIESGQSHIELFNAVLPAMFEEVVVVDSMEAAEGRGVDAVFAPLIEEFQLALPAKTKLDVYEVWIKYNMRLVTAEGDYIADWVLTSYGKTPIETFRTTEAAINDAAVVALRDLASSFSLSFTQVPEVRDWLASL</sequence>
<dbReference type="Proteomes" id="UP000320404">
    <property type="component" value="Unassembled WGS sequence"/>
</dbReference>
<evidence type="ECO:0000313" key="1">
    <source>
        <dbReference type="EMBL" id="RZO78179.1"/>
    </source>
</evidence>
<gene>
    <name evidence="1" type="ORF">EVA69_00695</name>
</gene>
<evidence type="ECO:0000313" key="2">
    <source>
        <dbReference type="Proteomes" id="UP000320404"/>
    </source>
</evidence>
<accession>A0A520S6Z4</accession>